<proteinExistence type="predicted"/>
<dbReference type="Proteomes" id="UP000005239">
    <property type="component" value="Unassembled WGS sequence"/>
</dbReference>
<evidence type="ECO:0000313" key="1">
    <source>
        <dbReference type="EnsemblMetazoa" id="PPA09331.1"/>
    </source>
</evidence>
<name>A0A454XRD3_PRIPA</name>
<organism evidence="1 2">
    <name type="scientific">Pristionchus pacificus</name>
    <name type="common">Parasitic nematode worm</name>
    <dbReference type="NCBI Taxonomy" id="54126"/>
    <lineage>
        <taxon>Eukaryota</taxon>
        <taxon>Metazoa</taxon>
        <taxon>Ecdysozoa</taxon>
        <taxon>Nematoda</taxon>
        <taxon>Chromadorea</taxon>
        <taxon>Rhabditida</taxon>
        <taxon>Rhabditina</taxon>
        <taxon>Diplogasteromorpha</taxon>
        <taxon>Diplogasteroidea</taxon>
        <taxon>Neodiplogasteridae</taxon>
        <taxon>Pristionchus</taxon>
    </lineage>
</organism>
<protein>
    <submittedName>
        <fullName evidence="1">Uncharacterized protein</fullName>
    </submittedName>
</protein>
<dbReference type="EnsemblMetazoa" id="PPA09331.1">
    <property type="protein sequence ID" value="PPA09331.1"/>
    <property type="gene ID" value="WBGene00098885"/>
</dbReference>
<sequence>MQPIFVLCALLSVSQAALSLTKNELPIGDPDFLVVPRFHSNLFDALATAVAMSDRQHHLAEGFSDSSSQKPMKHYEERRHFNEITAEMPFRFARRGGAEEFMA</sequence>
<evidence type="ECO:0000313" key="2">
    <source>
        <dbReference type="Proteomes" id="UP000005239"/>
    </source>
</evidence>
<gene>
    <name evidence="1" type="primary">WBGene00098885</name>
</gene>
<keyword evidence="2" id="KW-1185">Reference proteome</keyword>
<accession>A0A454XRD3</accession>
<dbReference type="AlphaFoldDB" id="A0A454XRD3"/>
<reference evidence="2" key="1">
    <citation type="journal article" date="2008" name="Nat. Genet.">
        <title>The Pristionchus pacificus genome provides a unique perspective on nematode lifestyle and parasitism.</title>
        <authorList>
            <person name="Dieterich C."/>
            <person name="Clifton S.W."/>
            <person name="Schuster L.N."/>
            <person name="Chinwalla A."/>
            <person name="Delehaunty K."/>
            <person name="Dinkelacker I."/>
            <person name="Fulton L."/>
            <person name="Fulton R."/>
            <person name="Godfrey J."/>
            <person name="Minx P."/>
            <person name="Mitreva M."/>
            <person name="Roeseler W."/>
            <person name="Tian H."/>
            <person name="Witte H."/>
            <person name="Yang S.P."/>
            <person name="Wilson R.K."/>
            <person name="Sommer R.J."/>
        </authorList>
    </citation>
    <scope>NUCLEOTIDE SEQUENCE [LARGE SCALE GENOMIC DNA]</scope>
    <source>
        <strain evidence="2">PS312</strain>
    </source>
</reference>
<reference evidence="1" key="2">
    <citation type="submission" date="2022-06" db="UniProtKB">
        <authorList>
            <consortium name="EnsemblMetazoa"/>
        </authorList>
    </citation>
    <scope>IDENTIFICATION</scope>
    <source>
        <strain evidence="1">PS312</strain>
    </source>
</reference>
<accession>A0A8R1U731</accession>